<dbReference type="Proteomes" id="UP001150569">
    <property type="component" value="Unassembled WGS sequence"/>
</dbReference>
<reference evidence="2" key="1">
    <citation type="submission" date="2022-07" db="EMBL/GenBank/DDBJ databases">
        <title>Phylogenomic reconstructions and comparative analyses of Kickxellomycotina fungi.</title>
        <authorList>
            <person name="Reynolds N.K."/>
            <person name="Stajich J.E."/>
            <person name="Barry K."/>
            <person name="Grigoriev I.V."/>
            <person name="Crous P."/>
            <person name="Smith M.E."/>
        </authorList>
    </citation>
    <scope>NUCLEOTIDE SEQUENCE</scope>
    <source>
        <strain evidence="2">RSA 861</strain>
    </source>
</reference>
<organism evidence="2 3">
    <name type="scientific">Tieghemiomyces parasiticus</name>
    <dbReference type="NCBI Taxonomy" id="78921"/>
    <lineage>
        <taxon>Eukaryota</taxon>
        <taxon>Fungi</taxon>
        <taxon>Fungi incertae sedis</taxon>
        <taxon>Zoopagomycota</taxon>
        <taxon>Kickxellomycotina</taxon>
        <taxon>Dimargaritomycetes</taxon>
        <taxon>Dimargaritales</taxon>
        <taxon>Dimargaritaceae</taxon>
        <taxon>Tieghemiomyces</taxon>
    </lineage>
</organism>
<evidence type="ECO:0000313" key="2">
    <source>
        <dbReference type="EMBL" id="KAJ1925412.1"/>
    </source>
</evidence>
<keyword evidence="3" id="KW-1185">Reference proteome</keyword>
<gene>
    <name evidence="2" type="ORF">IWQ60_004573</name>
</gene>
<evidence type="ECO:0000256" key="1">
    <source>
        <dbReference type="SAM" id="MobiDB-lite"/>
    </source>
</evidence>
<protein>
    <submittedName>
        <fullName evidence="2">Uncharacterized protein</fullName>
    </submittedName>
</protein>
<evidence type="ECO:0000313" key="3">
    <source>
        <dbReference type="Proteomes" id="UP001150569"/>
    </source>
</evidence>
<feature type="region of interest" description="Disordered" evidence="1">
    <location>
        <begin position="118"/>
        <end position="148"/>
    </location>
</feature>
<accession>A0A9W8DZN2</accession>
<comment type="caution">
    <text evidence="2">The sequence shown here is derived from an EMBL/GenBank/DDBJ whole genome shotgun (WGS) entry which is preliminary data.</text>
</comment>
<sequence length="469" mass="51433">MFNTWERILEVLHKGDRVDVQSIEDNLQLAHRTATVDLTGEPYLSSAAPPVVRVKSATSRIHVERPTCLFTLEPHWCPTTNLVTFKKVAVNTDRAQQAKYPHTVDLPDLPVARVHMGSNVDEDTNGLGRASPPRTCSPPSASPDGRRLPHIVWHMSSPKSETPHPLSGTSTLRRNRVRVSQQTLESRRLRQSSYEAIKPSASLPSLPQAAEVEAEARKVSSAYLPTSSLYLPSTQFNTLPPRLPADLPERHASLTPYSRRLHVQSLYAPPPSNCWATPKAEPSTLPPEFPSRTSSLAYIPRNLSLNDLGELLPPADSPQSGMFFLTDRDARPAADLPTTTWPAAPVPRSSRPTEATPSLPTALPSPPPISWVRKQFLTHQTVRLTCPNCQAAISTHVVPPSTKFRARLSPILHNLARLNLCGNTSANKGPVARSVLPPTSPLLHEGIHQCPECRHILGFIIAPREPAGS</sequence>
<dbReference type="AlphaFoldDB" id="A0A9W8DZN2"/>
<feature type="region of interest" description="Disordered" evidence="1">
    <location>
        <begin position="334"/>
        <end position="364"/>
    </location>
</feature>
<name>A0A9W8DZN2_9FUNG</name>
<dbReference type="EMBL" id="JANBPT010000224">
    <property type="protein sequence ID" value="KAJ1925412.1"/>
    <property type="molecule type" value="Genomic_DNA"/>
</dbReference>
<proteinExistence type="predicted"/>
<dbReference type="OrthoDB" id="10331169at2759"/>